<dbReference type="InterPro" id="IPR019410">
    <property type="entry name" value="Methyltransf_16"/>
</dbReference>
<keyword evidence="2" id="KW-1185">Reference proteome</keyword>
<protein>
    <submittedName>
        <fullName evidence="1">Nicotinamide N-methyltransferase-like</fullName>
    </submittedName>
</protein>
<dbReference type="PANTHER" id="PTHR14614:SF123">
    <property type="entry name" value="OS04G0645500 PROTEIN"/>
    <property type="match status" value="1"/>
</dbReference>
<proteinExistence type="predicted"/>
<name>A0A200Q5D4_MACCD</name>
<dbReference type="GO" id="GO:0008168">
    <property type="term" value="F:methyltransferase activity"/>
    <property type="evidence" value="ECO:0007669"/>
    <property type="project" value="UniProtKB-KW"/>
</dbReference>
<dbReference type="CDD" id="cd02440">
    <property type="entry name" value="AdoMet_MTases"/>
    <property type="match status" value="1"/>
</dbReference>
<keyword evidence="1" id="KW-0808">Transferase</keyword>
<dbReference type="Proteomes" id="UP000195402">
    <property type="component" value="Unassembled WGS sequence"/>
</dbReference>
<organism evidence="1 2">
    <name type="scientific">Macleaya cordata</name>
    <name type="common">Five-seeded plume-poppy</name>
    <name type="synonym">Bocconia cordata</name>
    <dbReference type="NCBI Taxonomy" id="56857"/>
    <lineage>
        <taxon>Eukaryota</taxon>
        <taxon>Viridiplantae</taxon>
        <taxon>Streptophyta</taxon>
        <taxon>Embryophyta</taxon>
        <taxon>Tracheophyta</taxon>
        <taxon>Spermatophyta</taxon>
        <taxon>Magnoliopsida</taxon>
        <taxon>Ranunculales</taxon>
        <taxon>Papaveraceae</taxon>
        <taxon>Papaveroideae</taxon>
        <taxon>Macleaya</taxon>
    </lineage>
</organism>
<dbReference type="EMBL" id="MVGT01003039">
    <property type="protein sequence ID" value="OVA05658.1"/>
    <property type="molecule type" value="Genomic_DNA"/>
</dbReference>
<dbReference type="PANTHER" id="PTHR14614">
    <property type="entry name" value="HEPATOCELLULAR CARCINOMA-ASSOCIATED ANTIGEN"/>
    <property type="match status" value="1"/>
</dbReference>
<gene>
    <name evidence="1" type="ORF">BVC80_8999g23</name>
</gene>
<dbReference type="AlphaFoldDB" id="A0A200Q5D4"/>
<sequence length="238" mass="25869">MGGIKEVEIAGQKLVIHELEDVSDPLTGKILTGSWVWDSSLLLSEWMTSHGRVEFDFEGKTVLELGAGMGIPGMIAALLGATRVVLTDIPSLLTWLRKNVEANSLGDRVEVRELVWGSEESWLSLVGSTELDNVDLVLMSDVFYDTSEMAALGKTLGWIVKCGCGESKTTTTRIWSATEIRPWTGECLDELTDQGFDVIEFPSPLSAPNCSSSTLSSASSVALDDNEPSFAIYHLVPR</sequence>
<dbReference type="GO" id="GO:0032259">
    <property type="term" value="P:methylation"/>
    <property type="evidence" value="ECO:0007669"/>
    <property type="project" value="UniProtKB-KW"/>
</dbReference>
<keyword evidence="1" id="KW-0489">Methyltransferase</keyword>
<reference evidence="1 2" key="1">
    <citation type="journal article" date="2017" name="Mol. Plant">
        <title>The Genome of Medicinal Plant Macleaya cordata Provides New Insights into Benzylisoquinoline Alkaloids Metabolism.</title>
        <authorList>
            <person name="Liu X."/>
            <person name="Liu Y."/>
            <person name="Huang P."/>
            <person name="Ma Y."/>
            <person name="Qing Z."/>
            <person name="Tang Q."/>
            <person name="Cao H."/>
            <person name="Cheng P."/>
            <person name="Zheng Y."/>
            <person name="Yuan Z."/>
            <person name="Zhou Y."/>
            <person name="Liu J."/>
            <person name="Tang Z."/>
            <person name="Zhuo Y."/>
            <person name="Zhang Y."/>
            <person name="Yu L."/>
            <person name="Huang J."/>
            <person name="Yang P."/>
            <person name="Peng Q."/>
            <person name="Zhang J."/>
            <person name="Jiang W."/>
            <person name="Zhang Z."/>
            <person name="Lin K."/>
            <person name="Ro D.K."/>
            <person name="Chen X."/>
            <person name="Xiong X."/>
            <person name="Shang Y."/>
            <person name="Huang S."/>
            <person name="Zeng J."/>
        </authorList>
    </citation>
    <scope>NUCLEOTIDE SEQUENCE [LARGE SCALE GENOMIC DNA]</scope>
    <source>
        <strain evidence="2">cv. BLH2017</strain>
        <tissue evidence="1">Root</tissue>
    </source>
</reference>
<accession>A0A200Q5D4</accession>
<dbReference type="Pfam" id="PF10294">
    <property type="entry name" value="Methyltransf_16"/>
    <property type="match status" value="1"/>
</dbReference>
<dbReference type="OrthoDB" id="413520at2759"/>
<dbReference type="STRING" id="56857.A0A200Q5D4"/>
<dbReference type="OMA" id="LVWGSDE"/>
<dbReference type="SUPFAM" id="SSF53335">
    <property type="entry name" value="S-adenosyl-L-methionine-dependent methyltransferases"/>
    <property type="match status" value="1"/>
</dbReference>
<dbReference type="InterPro" id="IPR029063">
    <property type="entry name" value="SAM-dependent_MTases_sf"/>
</dbReference>
<evidence type="ECO:0000313" key="1">
    <source>
        <dbReference type="EMBL" id="OVA05658.1"/>
    </source>
</evidence>
<evidence type="ECO:0000313" key="2">
    <source>
        <dbReference type="Proteomes" id="UP000195402"/>
    </source>
</evidence>
<dbReference type="Gene3D" id="3.40.50.150">
    <property type="entry name" value="Vaccinia Virus protein VP39"/>
    <property type="match status" value="1"/>
</dbReference>
<dbReference type="InParanoid" id="A0A200Q5D4"/>
<comment type="caution">
    <text evidence="1">The sequence shown here is derived from an EMBL/GenBank/DDBJ whole genome shotgun (WGS) entry which is preliminary data.</text>
</comment>